<dbReference type="EMBL" id="EQ973789">
    <property type="protein sequence ID" value="EEF47438.1"/>
    <property type="molecule type" value="Genomic_DNA"/>
</dbReference>
<dbReference type="InParanoid" id="B9RMB5"/>
<accession>B9RMB5</accession>
<sequence>MRVADSAGDTRRRCREMFFTSAELEDFAMKQLRTSSEQIRSSWWWLQGNVDSAGE</sequence>
<evidence type="ECO:0000313" key="2">
    <source>
        <dbReference type="Proteomes" id="UP000008311"/>
    </source>
</evidence>
<gene>
    <name evidence="1" type="ORF">RCOM_1079260</name>
</gene>
<proteinExistence type="predicted"/>
<dbReference type="Proteomes" id="UP000008311">
    <property type="component" value="Unassembled WGS sequence"/>
</dbReference>
<name>B9RMB5_RICCO</name>
<dbReference type="AlphaFoldDB" id="B9RMB5"/>
<keyword evidence="2" id="KW-1185">Reference proteome</keyword>
<reference evidence="2" key="1">
    <citation type="journal article" date="2010" name="Nat. Biotechnol.">
        <title>Draft genome sequence of the oilseed species Ricinus communis.</title>
        <authorList>
            <person name="Chan A.P."/>
            <person name="Crabtree J."/>
            <person name="Zhao Q."/>
            <person name="Lorenzi H."/>
            <person name="Orvis J."/>
            <person name="Puiu D."/>
            <person name="Melake-Berhan A."/>
            <person name="Jones K.M."/>
            <person name="Redman J."/>
            <person name="Chen G."/>
            <person name="Cahoon E.B."/>
            <person name="Gedil M."/>
            <person name="Stanke M."/>
            <person name="Haas B.J."/>
            <person name="Wortman J.R."/>
            <person name="Fraser-Liggett C.M."/>
            <person name="Ravel J."/>
            <person name="Rabinowicz P.D."/>
        </authorList>
    </citation>
    <scope>NUCLEOTIDE SEQUENCE [LARGE SCALE GENOMIC DNA]</scope>
    <source>
        <strain evidence="2">cv. Hale</strain>
    </source>
</reference>
<organism evidence="1 2">
    <name type="scientific">Ricinus communis</name>
    <name type="common">Castor bean</name>
    <dbReference type="NCBI Taxonomy" id="3988"/>
    <lineage>
        <taxon>Eukaryota</taxon>
        <taxon>Viridiplantae</taxon>
        <taxon>Streptophyta</taxon>
        <taxon>Embryophyta</taxon>
        <taxon>Tracheophyta</taxon>
        <taxon>Spermatophyta</taxon>
        <taxon>Magnoliopsida</taxon>
        <taxon>eudicotyledons</taxon>
        <taxon>Gunneridae</taxon>
        <taxon>Pentapetalae</taxon>
        <taxon>rosids</taxon>
        <taxon>fabids</taxon>
        <taxon>Malpighiales</taxon>
        <taxon>Euphorbiaceae</taxon>
        <taxon>Acalyphoideae</taxon>
        <taxon>Acalypheae</taxon>
        <taxon>Ricinus</taxon>
    </lineage>
</organism>
<evidence type="ECO:0000313" key="1">
    <source>
        <dbReference type="EMBL" id="EEF47438.1"/>
    </source>
</evidence>
<protein>
    <submittedName>
        <fullName evidence="1">Uncharacterized protein</fullName>
    </submittedName>
</protein>